<name>A0ACD3AK07_9AGAR</name>
<gene>
    <name evidence="1" type="ORF">BDN72DRAFT_900019</name>
</gene>
<reference evidence="1 2" key="1">
    <citation type="journal article" date="2019" name="Nat. Ecol. Evol.">
        <title>Megaphylogeny resolves global patterns of mushroom evolution.</title>
        <authorList>
            <person name="Varga T."/>
            <person name="Krizsan K."/>
            <person name="Foldi C."/>
            <person name="Dima B."/>
            <person name="Sanchez-Garcia M."/>
            <person name="Sanchez-Ramirez S."/>
            <person name="Szollosi G.J."/>
            <person name="Szarkandi J.G."/>
            <person name="Papp V."/>
            <person name="Albert L."/>
            <person name="Andreopoulos W."/>
            <person name="Angelini C."/>
            <person name="Antonin V."/>
            <person name="Barry K.W."/>
            <person name="Bougher N.L."/>
            <person name="Buchanan P."/>
            <person name="Buyck B."/>
            <person name="Bense V."/>
            <person name="Catcheside P."/>
            <person name="Chovatia M."/>
            <person name="Cooper J."/>
            <person name="Damon W."/>
            <person name="Desjardin D."/>
            <person name="Finy P."/>
            <person name="Geml J."/>
            <person name="Haridas S."/>
            <person name="Hughes K."/>
            <person name="Justo A."/>
            <person name="Karasinski D."/>
            <person name="Kautmanova I."/>
            <person name="Kiss B."/>
            <person name="Kocsube S."/>
            <person name="Kotiranta H."/>
            <person name="LaButti K.M."/>
            <person name="Lechner B.E."/>
            <person name="Liimatainen K."/>
            <person name="Lipzen A."/>
            <person name="Lukacs Z."/>
            <person name="Mihaltcheva S."/>
            <person name="Morgado L.N."/>
            <person name="Niskanen T."/>
            <person name="Noordeloos M.E."/>
            <person name="Ohm R.A."/>
            <person name="Ortiz-Santana B."/>
            <person name="Ovrebo C."/>
            <person name="Racz N."/>
            <person name="Riley R."/>
            <person name="Savchenko A."/>
            <person name="Shiryaev A."/>
            <person name="Soop K."/>
            <person name="Spirin V."/>
            <person name="Szebenyi C."/>
            <person name="Tomsovsky M."/>
            <person name="Tulloss R.E."/>
            <person name="Uehling J."/>
            <person name="Grigoriev I.V."/>
            <person name="Vagvolgyi C."/>
            <person name="Papp T."/>
            <person name="Martin F.M."/>
            <person name="Miettinen O."/>
            <person name="Hibbett D.S."/>
            <person name="Nagy L.G."/>
        </authorList>
    </citation>
    <scope>NUCLEOTIDE SEQUENCE [LARGE SCALE GENOMIC DNA]</scope>
    <source>
        <strain evidence="1 2">NL-1719</strain>
    </source>
</reference>
<keyword evidence="2" id="KW-1185">Reference proteome</keyword>
<organism evidence="1 2">
    <name type="scientific">Pluteus cervinus</name>
    <dbReference type="NCBI Taxonomy" id="181527"/>
    <lineage>
        <taxon>Eukaryota</taxon>
        <taxon>Fungi</taxon>
        <taxon>Dikarya</taxon>
        <taxon>Basidiomycota</taxon>
        <taxon>Agaricomycotina</taxon>
        <taxon>Agaricomycetes</taxon>
        <taxon>Agaricomycetidae</taxon>
        <taxon>Agaricales</taxon>
        <taxon>Pluteineae</taxon>
        <taxon>Pluteaceae</taxon>
        <taxon>Pluteus</taxon>
    </lineage>
</organism>
<dbReference type="Proteomes" id="UP000308600">
    <property type="component" value="Unassembled WGS sequence"/>
</dbReference>
<protein>
    <submittedName>
        <fullName evidence="1">Uncharacterized protein</fullName>
    </submittedName>
</protein>
<evidence type="ECO:0000313" key="2">
    <source>
        <dbReference type="Proteomes" id="UP000308600"/>
    </source>
</evidence>
<sequence>MRRYSPPSPVTPTTVNHHHSTRSKSSPSPPCDTGSSLTDGRRVLRPRCDCKKVHGPDQCPLRREGVHAPTTGLSSPPESPPTTSSRPDPQPEQSQRFTSPKRTRSRKSAVDLPSLPASPLRRQDAVEIHYNHAGDTHDLDGTTTPPRPQAQAQAQLQGSPLPLDWQPSFTIPGDRAFRRRNPNWKDPTPEPSPRRPIARSPSQDTELIDESTTLLGRGKGMLAGMFVQARGHLPPPPQFPLIMPRIEATRRTGLDTLPNSLVLQKRESKSRSRSRSSTSSLDLDEEIDPDPMDLVRDVMDTGYLGQLIKFGASRKEVEWIKDVLGSQFFLGVINHRTTEEHRPGEESEERRLDEEDLPSLEQISSSSSRRHERVPSCTVFISDDKDIFDRAFGYEERERLHAEERRRVHEEHVETLLGLSQQMRGVYEQELAWMRPKLGLMFICAVGLGALCMLLWLTSWINVPVLRR</sequence>
<proteinExistence type="predicted"/>
<dbReference type="EMBL" id="ML208412">
    <property type="protein sequence ID" value="TFK66203.1"/>
    <property type="molecule type" value="Genomic_DNA"/>
</dbReference>
<accession>A0ACD3AK07</accession>
<evidence type="ECO:0000313" key="1">
    <source>
        <dbReference type="EMBL" id="TFK66203.1"/>
    </source>
</evidence>